<keyword evidence="3" id="KW-1185">Reference proteome</keyword>
<sequence length="268" mass="28339">MTVLSGRHHHGGGPATGAPRRPRTAVRALALALALTGSLAATGCGVLEGDEPERYTRACGVVLDGSGSGATTKTGFDARAKLKGSLERFLTGTGCGTLAFAPITQVSQSSKCQANQLELDPDLPGSEDREYFRGELRADALKEAGKLLTCAQRQSPGSDVVGGLARIAMHRPDSGKGSFAVLVVSDFEQNDPEFSIGKKDLSTEGGRAKAIGELLAAHGSPPLAGMDIYPVGYGMKHRTKTSFYEQFDAFWTELLEGRLKADVHTTYR</sequence>
<organism evidence="2 3">
    <name type="scientific">Streptomyces yaizuensis</name>
    <dbReference type="NCBI Taxonomy" id="2989713"/>
    <lineage>
        <taxon>Bacteria</taxon>
        <taxon>Bacillati</taxon>
        <taxon>Actinomycetota</taxon>
        <taxon>Actinomycetes</taxon>
        <taxon>Kitasatosporales</taxon>
        <taxon>Streptomycetaceae</taxon>
        <taxon>Streptomyces</taxon>
    </lineage>
</organism>
<feature type="region of interest" description="Disordered" evidence="1">
    <location>
        <begin position="1"/>
        <end position="22"/>
    </location>
</feature>
<gene>
    <name evidence="2" type="ORF">SYYSPA8_19780</name>
</gene>
<feature type="compositionally biased region" description="Basic residues" evidence="1">
    <location>
        <begin position="1"/>
        <end position="11"/>
    </location>
</feature>
<proteinExistence type="predicted"/>
<evidence type="ECO:0000313" key="2">
    <source>
        <dbReference type="EMBL" id="GLF96575.1"/>
    </source>
</evidence>
<evidence type="ECO:0000256" key="1">
    <source>
        <dbReference type="SAM" id="MobiDB-lite"/>
    </source>
</evidence>
<evidence type="ECO:0000313" key="3">
    <source>
        <dbReference type="Proteomes" id="UP001291653"/>
    </source>
</evidence>
<comment type="caution">
    <text evidence="2">The sequence shown here is derived from an EMBL/GenBank/DDBJ whole genome shotgun (WGS) entry which is preliminary data.</text>
</comment>
<name>A0ABQ5P273_9ACTN</name>
<accession>A0ABQ5P273</accession>
<reference evidence="2 3" key="1">
    <citation type="submission" date="2022-10" db="EMBL/GenBank/DDBJ databases">
        <title>Draft genome sequence of Streptomyces sp. YSPA8.</title>
        <authorList>
            <person name="Moriuchi R."/>
            <person name="Dohra H."/>
            <person name="Yamamura H."/>
            <person name="Kodani S."/>
        </authorList>
    </citation>
    <scope>NUCLEOTIDE SEQUENCE [LARGE SCALE GENOMIC DNA]</scope>
    <source>
        <strain evidence="2 3">YSPA8</strain>
    </source>
</reference>
<dbReference type="RefSeq" id="WP_323448606.1">
    <property type="nucleotide sequence ID" value="NZ_BSBI01000008.1"/>
</dbReference>
<dbReference type="Proteomes" id="UP001291653">
    <property type="component" value="Unassembled WGS sequence"/>
</dbReference>
<evidence type="ECO:0008006" key="4">
    <source>
        <dbReference type="Google" id="ProtNLM"/>
    </source>
</evidence>
<dbReference type="EMBL" id="BSBI01000008">
    <property type="protein sequence ID" value="GLF96575.1"/>
    <property type="molecule type" value="Genomic_DNA"/>
</dbReference>
<protein>
    <recommendedName>
        <fullName evidence="4">VWA domain-containing protein</fullName>
    </recommendedName>
</protein>